<dbReference type="EMBL" id="CAXDID020000062">
    <property type="protein sequence ID" value="CAL6010944.1"/>
    <property type="molecule type" value="Genomic_DNA"/>
</dbReference>
<gene>
    <name evidence="1" type="ORF">HINF_LOCUS22330</name>
</gene>
<dbReference type="Proteomes" id="UP001642409">
    <property type="component" value="Unassembled WGS sequence"/>
</dbReference>
<keyword evidence="2" id="KW-1185">Reference proteome</keyword>
<evidence type="ECO:0000313" key="1">
    <source>
        <dbReference type="EMBL" id="CAL6010944.1"/>
    </source>
</evidence>
<sequence length="357" mass="42539">MKTVKIWQNLAYVSTNIDQKKITLLCICIQCQTFTILLLAAYDYYQMTIDSESGVKKFDVDFGTFPKKKQRCVSDSMYRDSMYCYFICHLIYFQNIPLESLSGRNPQWWEQYEGWKETKLRIFQNDQIHFLRCAVEIFFSFVRQNNGNIQLYSISWRYFQPSNVQYFLFQHTIVAFTTPNFGSLVHKTEQWTKLKKQFQISQCIRLYIIIFSSQYFLKYFNKVAKNENGDHGKFTSQTQSTVLKRLLITGLISKIVTSIKNNYKNAEKIEHGNNQQTIPRKLLSYYELLRVFNIKLYLNIVNSQNIRTYQNIMEKLDSMSCDQIQKVLTYYQNYNLLLELSCVIDVLQYFRTTPILD</sequence>
<protein>
    <submittedName>
        <fullName evidence="1">Hypothetical_protein</fullName>
    </submittedName>
</protein>
<comment type="caution">
    <text evidence="1">The sequence shown here is derived from an EMBL/GenBank/DDBJ whole genome shotgun (WGS) entry which is preliminary data.</text>
</comment>
<accession>A0ABP1I9Y3</accession>
<name>A0ABP1I9Y3_9EUKA</name>
<organism evidence="1 2">
    <name type="scientific">Hexamita inflata</name>
    <dbReference type="NCBI Taxonomy" id="28002"/>
    <lineage>
        <taxon>Eukaryota</taxon>
        <taxon>Metamonada</taxon>
        <taxon>Diplomonadida</taxon>
        <taxon>Hexamitidae</taxon>
        <taxon>Hexamitinae</taxon>
        <taxon>Hexamita</taxon>
    </lineage>
</organism>
<proteinExistence type="predicted"/>
<reference evidence="1 2" key="1">
    <citation type="submission" date="2024-07" db="EMBL/GenBank/DDBJ databases">
        <authorList>
            <person name="Akdeniz Z."/>
        </authorList>
    </citation>
    <scope>NUCLEOTIDE SEQUENCE [LARGE SCALE GENOMIC DNA]</scope>
</reference>
<evidence type="ECO:0000313" key="2">
    <source>
        <dbReference type="Proteomes" id="UP001642409"/>
    </source>
</evidence>